<dbReference type="EMBL" id="QDEB01082453">
    <property type="protein sequence ID" value="RZC34164.1"/>
    <property type="molecule type" value="Genomic_DNA"/>
</dbReference>
<comment type="caution">
    <text evidence="1">The sequence shown here is derived from an EMBL/GenBank/DDBJ whole genome shotgun (WGS) entry which is preliminary data.</text>
</comment>
<gene>
    <name evidence="1" type="ORF">BDFB_014297</name>
</gene>
<dbReference type="Proteomes" id="UP000292052">
    <property type="component" value="Unassembled WGS sequence"/>
</dbReference>
<accession>A0A482VN68</accession>
<name>A0A482VN68_ASBVE</name>
<evidence type="ECO:0000313" key="1">
    <source>
        <dbReference type="EMBL" id="RZC34164.1"/>
    </source>
</evidence>
<organism evidence="1 2">
    <name type="scientific">Asbolus verrucosus</name>
    <name type="common">Desert ironclad beetle</name>
    <dbReference type="NCBI Taxonomy" id="1661398"/>
    <lineage>
        <taxon>Eukaryota</taxon>
        <taxon>Metazoa</taxon>
        <taxon>Ecdysozoa</taxon>
        <taxon>Arthropoda</taxon>
        <taxon>Hexapoda</taxon>
        <taxon>Insecta</taxon>
        <taxon>Pterygota</taxon>
        <taxon>Neoptera</taxon>
        <taxon>Endopterygota</taxon>
        <taxon>Coleoptera</taxon>
        <taxon>Polyphaga</taxon>
        <taxon>Cucujiformia</taxon>
        <taxon>Tenebrionidae</taxon>
        <taxon>Pimeliinae</taxon>
        <taxon>Asbolus</taxon>
    </lineage>
</organism>
<keyword evidence="2" id="KW-1185">Reference proteome</keyword>
<proteinExistence type="predicted"/>
<dbReference type="AlphaFoldDB" id="A0A482VN68"/>
<protein>
    <submittedName>
        <fullName evidence="1">Uncharacterized protein</fullName>
    </submittedName>
</protein>
<evidence type="ECO:0000313" key="2">
    <source>
        <dbReference type="Proteomes" id="UP000292052"/>
    </source>
</evidence>
<sequence length="79" mass="9232">MVFDIILKSVSSSFYWAKFKCKSLHWKRFGVSININHIFQQDNARPHTISCFLNVSKPITYTTCIGYHRCYDTKLITPA</sequence>
<reference evidence="1 2" key="1">
    <citation type="submission" date="2017-03" db="EMBL/GenBank/DDBJ databases">
        <title>Genome of the blue death feigning beetle - Asbolus verrucosus.</title>
        <authorList>
            <person name="Rider S.D."/>
        </authorList>
    </citation>
    <scope>NUCLEOTIDE SEQUENCE [LARGE SCALE GENOMIC DNA]</scope>
    <source>
        <strain evidence="1">Butters</strain>
        <tissue evidence="1">Head and leg muscle</tissue>
    </source>
</reference>